<dbReference type="InterPro" id="IPR017501">
    <property type="entry name" value="Phage_infect_YhgE_C"/>
</dbReference>
<evidence type="ECO:0000256" key="1">
    <source>
        <dbReference type="ARBA" id="ARBA00004141"/>
    </source>
</evidence>
<comment type="subcellular location">
    <subcellularLocation>
        <location evidence="1">Membrane</location>
        <topology evidence="1">Multi-pass membrane protein</topology>
    </subcellularLocation>
</comment>
<dbReference type="Proteomes" id="UP000392064">
    <property type="component" value="Chromosome"/>
</dbReference>
<name>A0A5Q2MJF5_9ACTN</name>
<gene>
    <name evidence="7" type="ORF">GEV26_11150</name>
</gene>
<feature type="transmembrane region" description="Helical" evidence="5">
    <location>
        <begin position="556"/>
        <end position="579"/>
    </location>
</feature>
<dbReference type="EMBL" id="CP045737">
    <property type="protein sequence ID" value="QGG41879.1"/>
    <property type="molecule type" value="Genomic_DNA"/>
</dbReference>
<feature type="transmembrane region" description="Helical" evidence="5">
    <location>
        <begin position="586"/>
        <end position="605"/>
    </location>
</feature>
<dbReference type="NCBIfam" id="TIGR03062">
    <property type="entry name" value="pip_yhgE_Cterm"/>
    <property type="match status" value="1"/>
</dbReference>
<dbReference type="InterPro" id="IPR017500">
    <property type="entry name" value="Phage_infect_YhgE_N"/>
</dbReference>
<dbReference type="InterPro" id="IPR013525">
    <property type="entry name" value="ABC2_TM"/>
</dbReference>
<evidence type="ECO:0000256" key="4">
    <source>
        <dbReference type="ARBA" id="ARBA00023136"/>
    </source>
</evidence>
<feature type="transmembrane region" description="Helical" evidence="5">
    <location>
        <begin position="484"/>
        <end position="504"/>
    </location>
</feature>
<dbReference type="NCBIfam" id="TIGR03061">
    <property type="entry name" value="pip_yhgE_Nterm"/>
    <property type="match status" value="1"/>
</dbReference>
<dbReference type="PANTHER" id="PTHR43077">
    <property type="entry name" value="TRANSPORT PERMEASE YVFS-RELATED"/>
    <property type="match status" value="1"/>
</dbReference>
<sequence length="678" mass="70351">MIPSPPLPWFELARFRRSRLTRAAVLAVMLVPLFYGAMYVWANINPTGHLDQVKAAVVNEDELVEITGRDGEKQPVAIGRQLAGNLVSDDGDDNYDWVLTDGKDARRGLADGTYKAVLTIPANLSKAATSTSGDPAKAIQGRLDLQTNDAVNYINGTIAQTILRAAKGALNAQVTETYLDNVYLSFTDIKGALDDAADGSDRLADGAVQLRDGTAELGDGADQLSDGAGRLADGAGQLDDGAATLADGLDQLDSRTSALPAQTRRLADGARQVADGNAELNDTVQQVTRDLLGASEDANADIDELAKSLGAIAEQCEAAQPVGVDCSLLRQAAGRSGELKELVGGIRGQAEQLSAGTKQLAQGSEQVADGNAELARAVPQLVDAIGQASDGAGRLASATGQLSDGADELGTGADQLAAGAGRLSDGADDLAIGALELTNGLRDGSKQVPDYDESERETLAKTAATPIQDAAERVNGVKNYGEALAPYFISLALWVGAMAIYLLLRPLSARAIASSAGSVRTALAGYVPGLAISVVQVGLLLAVLQGFLDLRPANQWLLVGIALATGAVFTAINQMFIALFGAAGRFVALVFVSLQLTSAGGTYPIETSPPFFNVLHDLLPMTYAVHGLRAALAGGSDGVLRDVLVLGLFTVLALSVTVVAARRKQTVTIARLHPTLVV</sequence>
<dbReference type="RefSeq" id="WP_153653144.1">
    <property type="nucleotide sequence ID" value="NZ_CP045737.1"/>
</dbReference>
<feature type="transmembrane region" description="Helical" evidence="5">
    <location>
        <begin position="643"/>
        <end position="661"/>
    </location>
</feature>
<feature type="transmembrane region" description="Helical" evidence="5">
    <location>
        <begin position="525"/>
        <end position="544"/>
    </location>
</feature>
<evidence type="ECO:0000256" key="2">
    <source>
        <dbReference type="ARBA" id="ARBA00022692"/>
    </source>
</evidence>
<dbReference type="Pfam" id="PF12698">
    <property type="entry name" value="ABC2_membrane_3"/>
    <property type="match status" value="1"/>
</dbReference>
<dbReference type="AlphaFoldDB" id="A0A5Q2MJF5"/>
<evidence type="ECO:0000313" key="8">
    <source>
        <dbReference type="Proteomes" id="UP000392064"/>
    </source>
</evidence>
<dbReference type="GO" id="GO:0016020">
    <property type="term" value="C:membrane"/>
    <property type="evidence" value="ECO:0007669"/>
    <property type="project" value="UniProtKB-SubCell"/>
</dbReference>
<keyword evidence="2 5" id="KW-0812">Transmembrane</keyword>
<dbReference type="KEGG" id="aef:GEV26_11150"/>
<dbReference type="SUPFAM" id="SSF58104">
    <property type="entry name" value="Methyl-accepting chemotaxis protein (MCP) signaling domain"/>
    <property type="match status" value="1"/>
</dbReference>
<dbReference type="InterPro" id="IPR023908">
    <property type="entry name" value="xxxLxxG_rpt"/>
</dbReference>
<evidence type="ECO:0000313" key="7">
    <source>
        <dbReference type="EMBL" id="QGG41879.1"/>
    </source>
</evidence>
<evidence type="ECO:0000259" key="6">
    <source>
        <dbReference type="Pfam" id="PF12698"/>
    </source>
</evidence>
<dbReference type="PANTHER" id="PTHR43077:SF5">
    <property type="entry name" value="PHAGE INFECTION PROTEIN"/>
    <property type="match status" value="1"/>
</dbReference>
<evidence type="ECO:0000256" key="5">
    <source>
        <dbReference type="SAM" id="Phobius"/>
    </source>
</evidence>
<feature type="transmembrane region" description="Helical" evidence="5">
    <location>
        <begin position="20"/>
        <end position="42"/>
    </location>
</feature>
<dbReference type="NCBIfam" id="TIGR03057">
    <property type="entry name" value="xxxLxxG_by_4"/>
    <property type="match status" value="4"/>
</dbReference>
<accession>A0A5Q2MJF5</accession>
<dbReference type="InterPro" id="IPR051328">
    <property type="entry name" value="T7SS_ABC-Transporter"/>
</dbReference>
<keyword evidence="3 5" id="KW-1133">Transmembrane helix</keyword>
<organism evidence="7 8">
    <name type="scientific">Aeromicrobium yanjiei</name>
    <dbReference type="NCBI Taxonomy" id="2662028"/>
    <lineage>
        <taxon>Bacteria</taxon>
        <taxon>Bacillati</taxon>
        <taxon>Actinomycetota</taxon>
        <taxon>Actinomycetes</taxon>
        <taxon>Propionibacteriales</taxon>
        <taxon>Nocardioidaceae</taxon>
        <taxon>Aeromicrobium</taxon>
    </lineage>
</organism>
<evidence type="ECO:0000256" key="3">
    <source>
        <dbReference type="ARBA" id="ARBA00022989"/>
    </source>
</evidence>
<proteinExistence type="predicted"/>
<feature type="domain" description="ABC-2 type transporter transmembrane" evidence="6">
    <location>
        <begin position="460"/>
        <end position="657"/>
    </location>
</feature>
<keyword evidence="8" id="KW-1185">Reference proteome</keyword>
<protein>
    <recommendedName>
        <fullName evidence="6">ABC-2 type transporter transmembrane domain-containing protein</fullName>
    </recommendedName>
</protein>
<reference evidence="7 8" key="1">
    <citation type="submission" date="2019-11" db="EMBL/GenBank/DDBJ databases">
        <authorList>
            <person name="Li J."/>
        </authorList>
    </citation>
    <scope>NUCLEOTIDE SEQUENCE [LARGE SCALE GENOMIC DNA]</scope>
    <source>
        <strain evidence="7 8">MF47</strain>
    </source>
</reference>
<keyword evidence="4 5" id="KW-0472">Membrane</keyword>
<dbReference type="GO" id="GO:0140359">
    <property type="term" value="F:ABC-type transporter activity"/>
    <property type="evidence" value="ECO:0007669"/>
    <property type="project" value="InterPro"/>
</dbReference>
<dbReference type="Gene3D" id="1.10.287.950">
    <property type="entry name" value="Methyl-accepting chemotaxis protein"/>
    <property type="match status" value="2"/>
</dbReference>